<dbReference type="EMBL" id="JAFREP010000077">
    <property type="protein sequence ID" value="MBO1323489.1"/>
    <property type="molecule type" value="Genomic_DNA"/>
</dbReference>
<protein>
    <submittedName>
        <fullName evidence="1">Uncharacterized protein</fullName>
    </submittedName>
</protein>
<evidence type="ECO:0000313" key="1">
    <source>
        <dbReference type="EMBL" id="MBO1323489.1"/>
    </source>
</evidence>
<reference evidence="1" key="1">
    <citation type="submission" date="2021-03" db="EMBL/GenBank/DDBJ databases">
        <authorList>
            <person name="Wang G."/>
        </authorList>
    </citation>
    <scope>NUCLEOTIDE SEQUENCE</scope>
    <source>
        <strain evidence="1">KCTC 12899</strain>
    </source>
</reference>
<dbReference type="InterPro" id="IPR049249">
    <property type="entry name" value="DUF6882"/>
</dbReference>
<dbReference type="RefSeq" id="WP_207863640.1">
    <property type="nucleotide sequence ID" value="NZ_JAFREP010000077.1"/>
</dbReference>
<gene>
    <name evidence="1" type="ORF">J3U88_33790</name>
</gene>
<dbReference type="AlphaFoldDB" id="A0A8J7U7Y2"/>
<dbReference type="Pfam" id="PF21813">
    <property type="entry name" value="DUF6882"/>
    <property type="match status" value="1"/>
</dbReference>
<keyword evidence="2" id="KW-1185">Reference proteome</keyword>
<organism evidence="1 2">
    <name type="scientific">Acanthopleuribacter pedis</name>
    <dbReference type="NCBI Taxonomy" id="442870"/>
    <lineage>
        <taxon>Bacteria</taxon>
        <taxon>Pseudomonadati</taxon>
        <taxon>Acidobacteriota</taxon>
        <taxon>Holophagae</taxon>
        <taxon>Acanthopleuribacterales</taxon>
        <taxon>Acanthopleuribacteraceae</taxon>
        <taxon>Acanthopleuribacter</taxon>
    </lineage>
</organism>
<evidence type="ECO:0000313" key="2">
    <source>
        <dbReference type="Proteomes" id="UP000664417"/>
    </source>
</evidence>
<comment type="caution">
    <text evidence="1">The sequence shown here is derived from an EMBL/GenBank/DDBJ whole genome shotgun (WGS) entry which is preliminary data.</text>
</comment>
<sequence length="232" mass="25829">MFDQLFEKQLMISLSRQMALNDTFGDGSWQVDIPSGTLDIEGHGQFPMQVLGTESHQSNTWLWAWANEQSDLPAAILRDVEAILDFGREKGIGELTTPTFALDTIDAHQLAIVCTSLAPQNCYYVCSYDGGALFTLIDHAPDSVNHAPLERINTVIMHAIRNYPIHHRNACTAYLTQQGMFLEEAGDLLAAERPGEGRLELTFSSDGRLENIQAHLGGADPTPATKPWWKFW</sequence>
<accession>A0A8J7U7Y2</accession>
<dbReference type="Proteomes" id="UP000664417">
    <property type="component" value="Unassembled WGS sequence"/>
</dbReference>
<proteinExistence type="predicted"/>
<name>A0A8J7U7Y2_9BACT</name>